<comment type="caution">
    <text evidence="1">The sequence shown here is derived from an EMBL/GenBank/DDBJ whole genome shotgun (WGS) entry which is preliminary data.</text>
</comment>
<reference evidence="1 2" key="1">
    <citation type="submission" date="2016-04" db="EMBL/GenBank/DDBJ databases">
        <title>Evolutionary innovation and constraint leading to complex multicellularity in the Ascomycota.</title>
        <authorList>
            <person name="Cisse O."/>
            <person name="Nguyen A."/>
            <person name="Hewitt D.A."/>
            <person name="Jedd G."/>
            <person name="Stajich J.E."/>
        </authorList>
    </citation>
    <scope>NUCLEOTIDE SEQUENCE [LARGE SCALE GENOMIC DNA]</scope>
    <source>
        <strain evidence="1 2">DAH-3</strain>
    </source>
</reference>
<proteinExistence type="predicted"/>
<accession>A0A1U7LG72</accession>
<keyword evidence="2" id="KW-1185">Reference proteome</keyword>
<dbReference type="Proteomes" id="UP000186594">
    <property type="component" value="Unassembled WGS sequence"/>
</dbReference>
<protein>
    <submittedName>
        <fullName evidence="1">Uncharacterized protein</fullName>
    </submittedName>
</protein>
<evidence type="ECO:0000313" key="2">
    <source>
        <dbReference type="Proteomes" id="UP000186594"/>
    </source>
</evidence>
<name>A0A1U7LG72_NEOID</name>
<evidence type="ECO:0000313" key="1">
    <source>
        <dbReference type="EMBL" id="OLL21654.1"/>
    </source>
</evidence>
<dbReference type="AlphaFoldDB" id="A0A1U7LG72"/>
<sequence length="266" mass="30158">MFSPNSIFTIAIGFVQAFHHHHHHHYRNDYYAANQTDEVAGSTGILVNSTRTISLQNYSASQYISFGNPFRIVVETDDTLIGNFQTGWYGILGDISILDNTTKSYIASTNWVIREDNWFKNINDRTSVSSKDNSSLNNVNSLLNLTSRYYPTSSNNLVIDDNDIYNTTVEELPSNINKTFNSFNPTTNLTLVNNTSDMNFNCSTITNTSTQLIKQSYTVLLPNINLKLCQDSAFGIWRLYIPYNNNSLPDCIDIILKVTQETDKEN</sequence>
<dbReference type="EMBL" id="LXFE01004413">
    <property type="protein sequence ID" value="OLL21654.1"/>
    <property type="molecule type" value="Genomic_DNA"/>
</dbReference>
<organism evidence="1 2">
    <name type="scientific">Neolecta irregularis (strain DAH-3)</name>
    <dbReference type="NCBI Taxonomy" id="1198029"/>
    <lineage>
        <taxon>Eukaryota</taxon>
        <taxon>Fungi</taxon>
        <taxon>Dikarya</taxon>
        <taxon>Ascomycota</taxon>
        <taxon>Taphrinomycotina</taxon>
        <taxon>Neolectales</taxon>
        <taxon>Neolectaceae</taxon>
        <taxon>Neolecta</taxon>
    </lineage>
</organism>
<gene>
    <name evidence="1" type="ORF">NEOLI_001423</name>
</gene>